<reference evidence="2 3" key="1">
    <citation type="submission" date="2008-03" db="EMBL/GenBank/DDBJ databases">
        <title>The Genome Sequence of Verticillium dahliae VdLs.17.</title>
        <authorList>
            <consortium name="The Broad Institute Genome Sequencing Platform"/>
            <person name="Ma L.-J.J."/>
            <person name="Klosterman S.J."/>
            <person name="Subbarao K."/>
            <person name="Dobinson K."/>
            <person name="Veronese P."/>
            <person name="Kang S."/>
            <person name="Gold S.E."/>
            <person name="Young S."/>
            <person name="Jaffe D."/>
            <person name="Gnerre S."/>
            <person name="Berlin A."/>
            <person name="Heiman D."/>
            <person name="Hepburn T."/>
            <person name="Sykes S."/>
            <person name="Alvarado L."/>
            <person name="Kodira C.D."/>
            <person name="Lander E."/>
            <person name="Galagan J."/>
            <person name="Nusbaum C."/>
            <person name="Birren B."/>
        </authorList>
    </citation>
    <scope>NUCLEOTIDE SEQUENCE [LARGE SCALE GENOMIC DNA]</scope>
    <source>
        <strain evidence="3">VdLs.17 / ATCC MYA-4575 / FGSC 10137</strain>
    </source>
</reference>
<dbReference type="SMR" id="G2WSN0"/>
<accession>G2WSN0</accession>
<dbReference type="AlphaFoldDB" id="G2WSN0"/>
<keyword evidence="3" id="KW-1185">Reference proteome</keyword>
<organism evidence="2 3">
    <name type="scientific">Verticillium dahliae (strain VdLs.17 / ATCC MYA-4575 / FGSC 10137)</name>
    <name type="common">Verticillium wilt</name>
    <dbReference type="NCBI Taxonomy" id="498257"/>
    <lineage>
        <taxon>Eukaryota</taxon>
        <taxon>Fungi</taxon>
        <taxon>Dikarya</taxon>
        <taxon>Ascomycota</taxon>
        <taxon>Pezizomycotina</taxon>
        <taxon>Sordariomycetes</taxon>
        <taxon>Hypocreomycetidae</taxon>
        <taxon>Glomerellales</taxon>
        <taxon>Plectosphaerellaceae</taxon>
        <taxon>Verticillium</taxon>
    </lineage>
</organism>
<feature type="compositionally biased region" description="Basic residues" evidence="1">
    <location>
        <begin position="1"/>
        <end position="14"/>
    </location>
</feature>
<dbReference type="HOGENOM" id="CLU_2225231_0_0_1"/>
<protein>
    <submittedName>
        <fullName evidence="2">Uncharacterized protein</fullName>
    </submittedName>
</protein>
<evidence type="ECO:0000313" key="2">
    <source>
        <dbReference type="EMBL" id="EGY17944.1"/>
    </source>
</evidence>
<proteinExistence type="predicted"/>
<dbReference type="Proteomes" id="UP000001611">
    <property type="component" value="Chromosome 1"/>
</dbReference>
<dbReference type="InParanoid" id="G2WSN0"/>
<dbReference type="EMBL" id="DS572696">
    <property type="protein sequence ID" value="EGY17944.1"/>
    <property type="molecule type" value="Genomic_DNA"/>
</dbReference>
<dbReference type="RefSeq" id="XP_009648807.1">
    <property type="nucleotide sequence ID" value="XM_009650512.1"/>
</dbReference>
<evidence type="ECO:0000313" key="3">
    <source>
        <dbReference type="Proteomes" id="UP000001611"/>
    </source>
</evidence>
<evidence type="ECO:0000256" key="1">
    <source>
        <dbReference type="SAM" id="MobiDB-lite"/>
    </source>
</evidence>
<feature type="region of interest" description="Disordered" evidence="1">
    <location>
        <begin position="1"/>
        <end position="20"/>
    </location>
</feature>
<sequence length="106" mass="12304">MIRPSWKRQRKEIRKTREQTGLPLVKQNCPPFCCTLGRHGGRHGLAPCIVCASPLQRVFVAKPPMCRKRRKAEAKTGMRSSHRHQCRDKIMDALRLPTRCILDCLW</sequence>
<name>G2WSN0_VERDV</name>
<gene>
    <name evidence="2" type="ORF">VDAG_01626</name>
</gene>
<dbReference type="GeneID" id="20703089"/>
<dbReference type="KEGG" id="vda:VDAG_01626"/>